<dbReference type="InterPro" id="IPR041373">
    <property type="entry name" value="RT_RNaseH"/>
</dbReference>
<dbReference type="Gene3D" id="3.10.10.10">
    <property type="entry name" value="HIV Type 1 Reverse Transcriptase, subunit A, domain 1"/>
    <property type="match status" value="1"/>
</dbReference>
<keyword evidence="4" id="KW-0255">Endonuclease</keyword>
<evidence type="ECO:0000256" key="2">
    <source>
        <dbReference type="ARBA" id="ARBA00022695"/>
    </source>
</evidence>
<comment type="caution">
    <text evidence="8">The sequence shown here is derived from an EMBL/GenBank/DDBJ whole genome shotgun (WGS) entry which is preliminary data.</text>
</comment>
<keyword evidence="6 8" id="KW-0695">RNA-directed DNA polymerase</keyword>
<evidence type="ECO:0000256" key="3">
    <source>
        <dbReference type="ARBA" id="ARBA00022722"/>
    </source>
</evidence>
<dbReference type="Gene3D" id="3.10.20.370">
    <property type="match status" value="1"/>
</dbReference>
<dbReference type="InterPro" id="IPR036397">
    <property type="entry name" value="RNaseH_sf"/>
</dbReference>
<proteinExistence type="predicted"/>
<dbReference type="CDD" id="cd09274">
    <property type="entry name" value="RNase_HI_RT_Ty3"/>
    <property type="match status" value="1"/>
</dbReference>
<dbReference type="InterPro" id="IPR000477">
    <property type="entry name" value="RT_dom"/>
</dbReference>
<dbReference type="Gene3D" id="3.30.70.270">
    <property type="match status" value="3"/>
</dbReference>
<dbReference type="InterPro" id="IPR001584">
    <property type="entry name" value="Integrase_cat-core"/>
</dbReference>
<reference evidence="8" key="2">
    <citation type="submission" date="2022-01" db="EMBL/GenBank/DDBJ databases">
        <authorList>
            <person name="Yamashiro T."/>
            <person name="Shiraishi A."/>
            <person name="Satake H."/>
            <person name="Nakayama K."/>
        </authorList>
    </citation>
    <scope>NUCLEOTIDE SEQUENCE</scope>
</reference>
<dbReference type="GO" id="GO:0003964">
    <property type="term" value="F:RNA-directed DNA polymerase activity"/>
    <property type="evidence" value="ECO:0007669"/>
    <property type="project" value="UniProtKB-KW"/>
</dbReference>
<dbReference type="Pfam" id="PF17917">
    <property type="entry name" value="RT_RNaseH"/>
    <property type="match status" value="1"/>
</dbReference>
<evidence type="ECO:0000313" key="8">
    <source>
        <dbReference type="EMBL" id="GJU08220.1"/>
    </source>
</evidence>
<sequence>MDWLAKYQAVIVCAEKIVRIPWRNKTLIIHGDGSNQGNVIRLNIISCTKMQKYMQKGFPIFLAHVTAKEVEDKSEKKRLEDVPIVRDFPDVSPEDLPGLPPTRQVEFQIDLVPGAAPVARAPYRLAPSEMKELSEQLKELSDKGLIRPSSSPWGSPVLFVEKKDGSFRMCIDYRELKKRTVKNHYPPPRIDDLFDQLQGLSVYSKINLRSVMPFGLTNAPAVFMDLMNRVCKPYLDKFVIVFIDDILIYSKNKKEHEEHLKQILELLKKEELYAKFSKCEFWIPKVQFLGHVIDSEGIHVDPAKIESIKDWTSPKSPTEIRQFLGLAGYYRRFIEGFSKIAKPMTKLTQKKVKFEWGDKQEAAFQLLKQKLCSAPILALPEGSEDFIAYCDASKKGLGAVLMQREKVISYASRQLKIHEKNYTTHDLELGAVVFALKIWRHYLYGTKCTVFTDHKSLQHILDQKELNMRQRRWLELLSDYDCDIRYHPGKANVVADALSRKEREPPLRVRALRAIEKQTLKPNVRMEPYASMAGAVTLLWGFTDCDNARIVPKGGGSIRPGITRPQSICDRDPRFASNFWRSLQSALGTNLDMSTAYHPQTDGQSERIIQTLEDMLRACAIDFGKGWVNHLPLVEFSYNNSYHASIKAAPFEALYVDIVAHTCF</sequence>
<reference evidence="8" key="1">
    <citation type="journal article" date="2022" name="Int. J. Mol. Sci.">
        <title>Draft Genome of Tanacetum Coccineum: Genomic Comparison of Closely Related Tanacetum-Family Plants.</title>
        <authorList>
            <person name="Yamashiro T."/>
            <person name="Shiraishi A."/>
            <person name="Nakayama K."/>
            <person name="Satake H."/>
        </authorList>
    </citation>
    <scope>NUCLEOTIDE SEQUENCE</scope>
</reference>
<dbReference type="Gene3D" id="3.30.420.10">
    <property type="entry name" value="Ribonuclease H-like superfamily/Ribonuclease H"/>
    <property type="match status" value="1"/>
</dbReference>
<evidence type="ECO:0000256" key="6">
    <source>
        <dbReference type="ARBA" id="ARBA00022918"/>
    </source>
</evidence>
<accession>A0ABQ5J6T9</accession>
<keyword evidence="3" id="KW-0540">Nuclease</keyword>
<evidence type="ECO:0000256" key="4">
    <source>
        <dbReference type="ARBA" id="ARBA00022759"/>
    </source>
</evidence>
<dbReference type="InterPro" id="IPR043128">
    <property type="entry name" value="Rev_trsase/Diguanyl_cyclase"/>
</dbReference>
<evidence type="ECO:0000313" key="9">
    <source>
        <dbReference type="Proteomes" id="UP001151760"/>
    </source>
</evidence>
<dbReference type="InterPro" id="IPR043502">
    <property type="entry name" value="DNA/RNA_pol_sf"/>
</dbReference>
<dbReference type="InterPro" id="IPR050951">
    <property type="entry name" value="Retrovirus_Pol_polyprotein"/>
</dbReference>
<dbReference type="SUPFAM" id="SSF53098">
    <property type="entry name" value="Ribonuclease H-like"/>
    <property type="match status" value="1"/>
</dbReference>
<dbReference type="Proteomes" id="UP001151760">
    <property type="component" value="Unassembled WGS sequence"/>
</dbReference>
<dbReference type="PANTHER" id="PTHR37984:SF5">
    <property type="entry name" value="PROTEIN NYNRIN-LIKE"/>
    <property type="match status" value="1"/>
</dbReference>
<dbReference type="SUPFAM" id="SSF56672">
    <property type="entry name" value="DNA/RNA polymerases"/>
    <property type="match status" value="1"/>
</dbReference>
<dbReference type="CDD" id="cd01647">
    <property type="entry name" value="RT_LTR"/>
    <property type="match status" value="1"/>
</dbReference>
<dbReference type="PROSITE" id="PS50994">
    <property type="entry name" value="INTEGRASE"/>
    <property type="match status" value="1"/>
</dbReference>
<keyword evidence="5" id="KW-0378">Hydrolase</keyword>
<keyword evidence="1" id="KW-0808">Transferase</keyword>
<dbReference type="InterPro" id="IPR012337">
    <property type="entry name" value="RNaseH-like_sf"/>
</dbReference>
<dbReference type="EMBL" id="BQNB010021611">
    <property type="protein sequence ID" value="GJU08220.1"/>
    <property type="molecule type" value="Genomic_DNA"/>
</dbReference>
<keyword evidence="9" id="KW-1185">Reference proteome</keyword>
<organism evidence="8 9">
    <name type="scientific">Tanacetum coccineum</name>
    <dbReference type="NCBI Taxonomy" id="301880"/>
    <lineage>
        <taxon>Eukaryota</taxon>
        <taxon>Viridiplantae</taxon>
        <taxon>Streptophyta</taxon>
        <taxon>Embryophyta</taxon>
        <taxon>Tracheophyta</taxon>
        <taxon>Spermatophyta</taxon>
        <taxon>Magnoliopsida</taxon>
        <taxon>eudicotyledons</taxon>
        <taxon>Gunneridae</taxon>
        <taxon>Pentapetalae</taxon>
        <taxon>asterids</taxon>
        <taxon>campanulids</taxon>
        <taxon>Asterales</taxon>
        <taxon>Asteraceae</taxon>
        <taxon>Asteroideae</taxon>
        <taxon>Anthemideae</taxon>
        <taxon>Anthemidinae</taxon>
        <taxon>Tanacetum</taxon>
    </lineage>
</organism>
<evidence type="ECO:0000256" key="5">
    <source>
        <dbReference type="ARBA" id="ARBA00022801"/>
    </source>
</evidence>
<evidence type="ECO:0000256" key="1">
    <source>
        <dbReference type="ARBA" id="ARBA00022679"/>
    </source>
</evidence>
<name>A0ABQ5J6T9_9ASTR</name>
<keyword evidence="2" id="KW-0548">Nucleotidyltransferase</keyword>
<protein>
    <submittedName>
        <fullName evidence="8">Reverse transcriptase domain-containing protein</fullName>
    </submittedName>
</protein>
<dbReference type="Pfam" id="PF00078">
    <property type="entry name" value="RVT_1"/>
    <property type="match status" value="1"/>
</dbReference>
<evidence type="ECO:0000259" key="7">
    <source>
        <dbReference type="PROSITE" id="PS50994"/>
    </source>
</evidence>
<feature type="domain" description="Integrase catalytic" evidence="7">
    <location>
        <begin position="570"/>
        <end position="658"/>
    </location>
</feature>
<dbReference type="PANTHER" id="PTHR37984">
    <property type="entry name" value="PROTEIN CBG26694"/>
    <property type="match status" value="1"/>
</dbReference>
<gene>
    <name evidence="8" type="ORF">Tco_1124650</name>
</gene>